<evidence type="ECO:0000313" key="2">
    <source>
        <dbReference type="Proteomes" id="UP000095472"/>
    </source>
</evidence>
<organism evidence="1 2">
    <name type="scientific">Desertifilum tharense IPPAS B-1220</name>
    <dbReference type="NCBI Taxonomy" id="1781255"/>
    <lineage>
        <taxon>Bacteria</taxon>
        <taxon>Bacillati</taxon>
        <taxon>Cyanobacteriota</taxon>
        <taxon>Cyanophyceae</taxon>
        <taxon>Desertifilales</taxon>
        <taxon>Desertifilaceae</taxon>
        <taxon>Desertifilum</taxon>
    </lineage>
</organism>
<keyword evidence="2" id="KW-1185">Reference proteome</keyword>
<reference evidence="1 2" key="1">
    <citation type="journal article" date="2016" name="Genome Announc.">
        <title>Draft Genome Sequence of the Thermotolerant Cyanobacterium Desertifilum sp. IPPAS B-1220.</title>
        <authorList>
            <person name="Mironov K.S."/>
            <person name="Sinetova M.A."/>
            <person name="Bolatkhan K."/>
            <person name="Zayadan B.K."/>
            <person name="Ustinova V.V."/>
            <person name="Kupriyanova E.V."/>
            <person name="Skrypnik A.N."/>
            <person name="Gogoleva N.E."/>
            <person name="Gogolev Y.V."/>
            <person name="Los D.A."/>
        </authorList>
    </citation>
    <scope>NUCLEOTIDE SEQUENCE [LARGE SCALE GENOMIC DNA]</scope>
    <source>
        <strain evidence="1 2">IPPAS B-1220</strain>
    </source>
</reference>
<proteinExistence type="predicted"/>
<name>A0ACD5H0X6_9CYAN</name>
<dbReference type="EMBL" id="CP182909">
    <property type="protein sequence ID" value="XPM66880.1"/>
    <property type="molecule type" value="Genomic_DNA"/>
</dbReference>
<gene>
    <name evidence="1" type="ORF">BH720_017855</name>
</gene>
<protein>
    <submittedName>
        <fullName evidence="1">TolC family protein</fullName>
    </submittedName>
</protein>
<accession>A0ACD5H0X6</accession>
<evidence type="ECO:0000313" key="1">
    <source>
        <dbReference type="EMBL" id="XPM66880.1"/>
    </source>
</evidence>
<sequence length="221" mass="24746">MPLEDSIVLAFQNRVELEQQLVQRELNEAQRRAALSARNPRISLFANYNVLRTSSDDPLGTTGTGDGYTLGARVNWNLFDGGEARARVRQEEADIAIAETNFANNRNLVRLQVEQSYFELVSTFENIQTASIALEQAREALRLARLRFQAGVGTQTEVIDAETDLTLAEFNRIQAILGYNRSLARLQRAISNFPGLATVRYPIIDPIMDFESVLIAATDRV</sequence>
<dbReference type="Proteomes" id="UP000095472">
    <property type="component" value="Chromosome"/>
</dbReference>